<sequence length="167" mass="19154">MKNRARNKKKEEGEEEEEMKTRRLSSKRGRAFGCFLAWETRHVSIPALNDSQYIGMSVYNVVIMCVSGAAVSFIIKDRPTQSFVIIGLFIVFCTTITLCLVFLPKIIQLKRNPKGDESRVRATLRQSAKKTTKFEFAAQRERMKATCEENRNLRTLLEQVGRLGLSF</sequence>
<comment type="subcellular location">
    <subcellularLocation>
        <location evidence="1">Membrane</location>
        <topology evidence="1">Multi-pass membrane protein</topology>
    </subcellularLocation>
</comment>
<evidence type="ECO:0000256" key="3">
    <source>
        <dbReference type="ARBA" id="ARBA00022989"/>
    </source>
</evidence>
<dbReference type="PANTHER" id="PTHR10519:SF74">
    <property type="entry name" value="GAMMA-AMINOBUTYRIC ACID TYPE B RECEPTOR SUBUNIT 2"/>
    <property type="match status" value="1"/>
</dbReference>
<organism evidence="12 13">
    <name type="scientific">Elysia marginata</name>
    <dbReference type="NCBI Taxonomy" id="1093978"/>
    <lineage>
        <taxon>Eukaryota</taxon>
        <taxon>Metazoa</taxon>
        <taxon>Spiralia</taxon>
        <taxon>Lophotrochozoa</taxon>
        <taxon>Mollusca</taxon>
        <taxon>Gastropoda</taxon>
        <taxon>Heterobranchia</taxon>
        <taxon>Euthyneura</taxon>
        <taxon>Panpulmonata</taxon>
        <taxon>Sacoglossa</taxon>
        <taxon>Placobranchoidea</taxon>
        <taxon>Plakobranchidae</taxon>
        <taxon>Elysia</taxon>
    </lineage>
</organism>
<keyword evidence="8" id="KW-0807">Transducer</keyword>
<accession>A0AAV4H803</accession>
<comment type="caution">
    <text evidence="12">The sequence shown here is derived from an EMBL/GenBank/DDBJ whole genome shotgun (WGS) entry which is preliminary data.</text>
</comment>
<dbReference type="InterPro" id="IPR017978">
    <property type="entry name" value="GPCR_3_C"/>
</dbReference>
<evidence type="ECO:0000256" key="1">
    <source>
        <dbReference type="ARBA" id="ARBA00004141"/>
    </source>
</evidence>
<feature type="transmembrane region" description="Helical" evidence="10">
    <location>
        <begin position="58"/>
        <end position="75"/>
    </location>
</feature>
<dbReference type="EMBL" id="BMAT01005422">
    <property type="protein sequence ID" value="GFR92895.1"/>
    <property type="molecule type" value="Genomic_DNA"/>
</dbReference>
<dbReference type="GO" id="GO:0007214">
    <property type="term" value="P:gamma-aminobutyric acid signaling pathway"/>
    <property type="evidence" value="ECO:0007669"/>
    <property type="project" value="TreeGrafter"/>
</dbReference>
<name>A0AAV4H803_9GAST</name>
<keyword evidence="7" id="KW-0325">Glycoprotein</keyword>
<evidence type="ECO:0000256" key="6">
    <source>
        <dbReference type="ARBA" id="ARBA00023170"/>
    </source>
</evidence>
<dbReference type="GO" id="GO:0038039">
    <property type="term" value="C:G protein-coupled receptor heterodimeric complex"/>
    <property type="evidence" value="ECO:0007669"/>
    <property type="project" value="TreeGrafter"/>
</dbReference>
<evidence type="ECO:0000256" key="7">
    <source>
        <dbReference type="ARBA" id="ARBA00023180"/>
    </source>
</evidence>
<dbReference type="PRINTS" id="PR01177">
    <property type="entry name" value="GABAB1RECPTR"/>
</dbReference>
<dbReference type="AlphaFoldDB" id="A0AAV4H803"/>
<evidence type="ECO:0000256" key="2">
    <source>
        <dbReference type="ARBA" id="ARBA00022692"/>
    </source>
</evidence>
<evidence type="ECO:0000256" key="5">
    <source>
        <dbReference type="ARBA" id="ARBA00023136"/>
    </source>
</evidence>
<evidence type="ECO:0000313" key="13">
    <source>
        <dbReference type="Proteomes" id="UP000762676"/>
    </source>
</evidence>
<evidence type="ECO:0000256" key="10">
    <source>
        <dbReference type="SAM" id="Phobius"/>
    </source>
</evidence>
<keyword evidence="2 10" id="KW-0812">Transmembrane</keyword>
<dbReference type="Proteomes" id="UP000762676">
    <property type="component" value="Unassembled WGS sequence"/>
</dbReference>
<dbReference type="PANTHER" id="PTHR10519">
    <property type="entry name" value="GABA-B RECEPTOR"/>
    <property type="match status" value="1"/>
</dbReference>
<dbReference type="Pfam" id="PF00003">
    <property type="entry name" value="7tm_3"/>
    <property type="match status" value="1"/>
</dbReference>
<dbReference type="InterPro" id="IPR002455">
    <property type="entry name" value="GPCR3_GABA-B"/>
</dbReference>
<reference evidence="12 13" key="1">
    <citation type="journal article" date="2021" name="Elife">
        <title>Chloroplast acquisition without the gene transfer in kleptoplastic sea slugs, Plakobranchus ocellatus.</title>
        <authorList>
            <person name="Maeda T."/>
            <person name="Takahashi S."/>
            <person name="Yoshida T."/>
            <person name="Shimamura S."/>
            <person name="Takaki Y."/>
            <person name="Nagai Y."/>
            <person name="Toyoda A."/>
            <person name="Suzuki Y."/>
            <person name="Arimoto A."/>
            <person name="Ishii H."/>
            <person name="Satoh N."/>
            <person name="Nishiyama T."/>
            <person name="Hasebe M."/>
            <person name="Maruyama T."/>
            <person name="Minagawa J."/>
            <person name="Obokata J."/>
            <person name="Shigenobu S."/>
        </authorList>
    </citation>
    <scope>NUCLEOTIDE SEQUENCE [LARGE SCALE GENOMIC DNA]</scope>
</reference>
<evidence type="ECO:0000256" key="8">
    <source>
        <dbReference type="ARBA" id="ARBA00023224"/>
    </source>
</evidence>
<evidence type="ECO:0000259" key="11">
    <source>
        <dbReference type="PROSITE" id="PS50259"/>
    </source>
</evidence>
<dbReference type="PROSITE" id="PS50259">
    <property type="entry name" value="G_PROTEIN_RECEP_F3_4"/>
    <property type="match status" value="1"/>
</dbReference>
<evidence type="ECO:0000313" key="12">
    <source>
        <dbReference type="EMBL" id="GFR92895.1"/>
    </source>
</evidence>
<evidence type="ECO:0000256" key="4">
    <source>
        <dbReference type="ARBA" id="ARBA00023040"/>
    </source>
</evidence>
<keyword evidence="3 10" id="KW-1133">Transmembrane helix</keyword>
<protein>
    <submittedName>
        <fullName evidence="12">Gamma-aminobutyric acid type B receptor subunit 2</fullName>
    </submittedName>
</protein>
<keyword evidence="4" id="KW-0297">G-protein coupled receptor</keyword>
<keyword evidence="5 10" id="KW-0472">Membrane</keyword>
<feature type="transmembrane region" description="Helical" evidence="10">
    <location>
        <begin position="81"/>
        <end position="103"/>
    </location>
</feature>
<keyword evidence="13" id="KW-1185">Reference proteome</keyword>
<keyword evidence="6 12" id="KW-0675">Receptor</keyword>
<feature type="domain" description="G-protein coupled receptors family 3 profile" evidence="11">
    <location>
        <begin position="35"/>
        <end position="114"/>
    </location>
</feature>
<dbReference type="PRINTS" id="PR01176">
    <property type="entry name" value="GABABRECEPTR"/>
</dbReference>
<dbReference type="GO" id="GO:0004965">
    <property type="term" value="F:G protein-coupled GABA receptor activity"/>
    <property type="evidence" value="ECO:0007669"/>
    <property type="project" value="InterPro"/>
</dbReference>
<proteinExistence type="predicted"/>
<feature type="region of interest" description="Disordered" evidence="9">
    <location>
        <begin position="1"/>
        <end position="22"/>
    </location>
</feature>
<evidence type="ECO:0000256" key="9">
    <source>
        <dbReference type="SAM" id="MobiDB-lite"/>
    </source>
</evidence>
<gene>
    <name evidence="12" type="ORF">ElyMa_002629400</name>
</gene>